<evidence type="ECO:0000256" key="3">
    <source>
        <dbReference type="ARBA" id="ARBA00022737"/>
    </source>
</evidence>
<evidence type="ECO:0000256" key="5">
    <source>
        <dbReference type="SAM" id="Phobius"/>
    </source>
</evidence>
<sequence length="401" mass="44768">MNPSLLVSLVQLKELTVENCTGINFTLNSLANIAKIEVKNSAVLNLSSIFDPLPVTLEVIDVVNVSSQHNATLVLTTTDEGQSAAKRITVVRCGLDSVAVKNMPLLVSLNLSTNSLSESTVRLVNLPALVMLVLSHNAIGAVTHTLLRFESSSLDTIDLSHNRIAYLHPNAFDDAHSLRLVNLSYNLLLNMEDFRPHARLDRIEMDNNPWDCSWLLRAHSSNPTLFRTFRYSKRFDVLSALGLPCLFHISSTDPPNDQGQPVSTTPGRHPQGKIFPRAENISNTKQTRFTITNPLKAIVTIFVGVIISNVILLLYNRYRNILHEPFYRGRSRSAKGVVIEKCTSFWYEVPVSNEATAIPMNHIYEVIREPEPKCEVYDALNFQRDRPPKADDIVDSEGSVS</sequence>
<dbReference type="Proteomes" id="UP000075883">
    <property type="component" value="Unassembled WGS sequence"/>
</dbReference>
<feature type="region of interest" description="Disordered" evidence="4">
    <location>
        <begin position="252"/>
        <end position="273"/>
    </location>
</feature>
<dbReference type="InterPro" id="IPR003591">
    <property type="entry name" value="Leu-rich_rpt_typical-subtyp"/>
</dbReference>
<evidence type="ECO:0000313" key="6">
    <source>
        <dbReference type="EnsemblMetazoa" id="ACUA018041-PA"/>
    </source>
</evidence>
<dbReference type="InterPro" id="IPR001611">
    <property type="entry name" value="Leu-rich_rpt"/>
</dbReference>
<dbReference type="EnsemblMetazoa" id="ACUA018041-RA">
    <property type="protein sequence ID" value="ACUA018041-PA"/>
    <property type="gene ID" value="ACUA018041"/>
</dbReference>
<dbReference type="AlphaFoldDB" id="A0A182MGZ0"/>
<organism evidence="6 7">
    <name type="scientific">Anopheles culicifacies</name>
    <dbReference type="NCBI Taxonomy" id="139723"/>
    <lineage>
        <taxon>Eukaryota</taxon>
        <taxon>Metazoa</taxon>
        <taxon>Ecdysozoa</taxon>
        <taxon>Arthropoda</taxon>
        <taxon>Hexapoda</taxon>
        <taxon>Insecta</taxon>
        <taxon>Pterygota</taxon>
        <taxon>Neoptera</taxon>
        <taxon>Endopterygota</taxon>
        <taxon>Diptera</taxon>
        <taxon>Nematocera</taxon>
        <taxon>Culicoidea</taxon>
        <taxon>Culicidae</taxon>
        <taxon>Anophelinae</taxon>
        <taxon>Anopheles</taxon>
        <taxon>culicifacies species complex</taxon>
    </lineage>
</organism>
<dbReference type="PANTHER" id="PTHR24369">
    <property type="entry name" value="ANTIGEN BSP, PUTATIVE-RELATED"/>
    <property type="match status" value="1"/>
</dbReference>
<dbReference type="InterPro" id="IPR032675">
    <property type="entry name" value="LRR_dom_sf"/>
</dbReference>
<accession>A0A182MGZ0</accession>
<keyword evidence="1" id="KW-0433">Leucine-rich repeat</keyword>
<keyword evidence="3" id="KW-0677">Repeat</keyword>
<dbReference type="SMART" id="SM00369">
    <property type="entry name" value="LRR_TYP"/>
    <property type="match status" value="2"/>
</dbReference>
<keyword evidence="5" id="KW-0812">Transmembrane</keyword>
<dbReference type="GO" id="GO:0005886">
    <property type="term" value="C:plasma membrane"/>
    <property type="evidence" value="ECO:0007669"/>
    <property type="project" value="TreeGrafter"/>
</dbReference>
<keyword evidence="5" id="KW-1133">Transmembrane helix</keyword>
<feature type="transmembrane region" description="Helical" evidence="5">
    <location>
        <begin position="295"/>
        <end position="315"/>
    </location>
</feature>
<keyword evidence="5" id="KW-0472">Membrane</keyword>
<evidence type="ECO:0008006" key="8">
    <source>
        <dbReference type="Google" id="ProtNLM"/>
    </source>
</evidence>
<dbReference type="PANTHER" id="PTHR24369:SF210">
    <property type="entry name" value="CHAOPTIN-RELATED"/>
    <property type="match status" value="1"/>
</dbReference>
<reference evidence="6" key="2">
    <citation type="submission" date="2020-05" db="UniProtKB">
        <authorList>
            <consortium name="EnsemblMetazoa"/>
        </authorList>
    </citation>
    <scope>IDENTIFICATION</scope>
    <source>
        <strain evidence="6">A-37</strain>
    </source>
</reference>
<dbReference type="EMBL" id="AXCM01010536">
    <property type="status" value="NOT_ANNOTATED_CDS"/>
    <property type="molecule type" value="Genomic_DNA"/>
</dbReference>
<keyword evidence="2" id="KW-0732">Signal</keyword>
<evidence type="ECO:0000256" key="1">
    <source>
        <dbReference type="ARBA" id="ARBA00022614"/>
    </source>
</evidence>
<proteinExistence type="predicted"/>
<dbReference type="STRING" id="139723.A0A182MGZ0"/>
<reference evidence="7" key="1">
    <citation type="submission" date="2013-09" db="EMBL/GenBank/DDBJ databases">
        <title>The Genome Sequence of Anopheles culicifacies species A.</title>
        <authorList>
            <consortium name="The Broad Institute Genomics Platform"/>
            <person name="Neafsey D.E."/>
            <person name="Besansky N."/>
            <person name="Howell P."/>
            <person name="Walton C."/>
            <person name="Young S.K."/>
            <person name="Zeng Q."/>
            <person name="Gargeya S."/>
            <person name="Fitzgerald M."/>
            <person name="Haas B."/>
            <person name="Abouelleil A."/>
            <person name="Allen A.W."/>
            <person name="Alvarado L."/>
            <person name="Arachchi H.M."/>
            <person name="Berlin A.M."/>
            <person name="Chapman S.B."/>
            <person name="Gainer-Dewar J."/>
            <person name="Goldberg J."/>
            <person name="Griggs A."/>
            <person name="Gujja S."/>
            <person name="Hansen M."/>
            <person name="Howarth C."/>
            <person name="Imamovic A."/>
            <person name="Ireland A."/>
            <person name="Larimer J."/>
            <person name="McCowan C."/>
            <person name="Murphy C."/>
            <person name="Pearson M."/>
            <person name="Poon T.W."/>
            <person name="Priest M."/>
            <person name="Roberts A."/>
            <person name="Saif S."/>
            <person name="Shea T."/>
            <person name="Sisk P."/>
            <person name="Sykes S."/>
            <person name="Wortman J."/>
            <person name="Nusbaum C."/>
            <person name="Birren B."/>
        </authorList>
    </citation>
    <scope>NUCLEOTIDE SEQUENCE [LARGE SCALE GENOMIC DNA]</scope>
    <source>
        <strain evidence="7">A-37</strain>
    </source>
</reference>
<evidence type="ECO:0000313" key="7">
    <source>
        <dbReference type="Proteomes" id="UP000075883"/>
    </source>
</evidence>
<keyword evidence="7" id="KW-1185">Reference proteome</keyword>
<evidence type="ECO:0000256" key="4">
    <source>
        <dbReference type="SAM" id="MobiDB-lite"/>
    </source>
</evidence>
<dbReference type="VEuPathDB" id="VectorBase:ACUA018041"/>
<dbReference type="SUPFAM" id="SSF52058">
    <property type="entry name" value="L domain-like"/>
    <property type="match status" value="1"/>
</dbReference>
<name>A0A182MGZ0_9DIPT</name>
<dbReference type="InterPro" id="IPR050541">
    <property type="entry name" value="LRR_TM_domain-containing"/>
</dbReference>
<feature type="compositionally biased region" description="Polar residues" evidence="4">
    <location>
        <begin position="252"/>
        <end position="266"/>
    </location>
</feature>
<evidence type="ECO:0000256" key="2">
    <source>
        <dbReference type="ARBA" id="ARBA00022729"/>
    </source>
</evidence>
<dbReference type="Pfam" id="PF13855">
    <property type="entry name" value="LRR_8"/>
    <property type="match status" value="1"/>
</dbReference>
<dbReference type="Gene3D" id="3.80.10.10">
    <property type="entry name" value="Ribonuclease Inhibitor"/>
    <property type="match status" value="1"/>
</dbReference>
<protein>
    <recommendedName>
        <fullName evidence="8">Leucine rich immune protein (Coil-less)</fullName>
    </recommendedName>
</protein>